<gene>
    <name evidence="2" type="ORF">SAY86_004952</name>
</gene>
<evidence type="ECO:0000313" key="2">
    <source>
        <dbReference type="EMBL" id="KAK4776264.1"/>
    </source>
</evidence>
<name>A0AAN7L2K6_TRANT</name>
<dbReference type="Gene3D" id="3.40.309.10">
    <property type="entry name" value="Aldehyde Dehydrogenase, Chain A, domain 2"/>
    <property type="match status" value="1"/>
</dbReference>
<dbReference type="InterPro" id="IPR010061">
    <property type="entry name" value="MeMal-semiAld_DH"/>
</dbReference>
<dbReference type="GO" id="GO:0006574">
    <property type="term" value="P:L-valine catabolic process"/>
    <property type="evidence" value="ECO:0007669"/>
    <property type="project" value="TreeGrafter"/>
</dbReference>
<sequence length="83" mass="9185">MFEMHSFTQAKERISKLIQSGVDDGARLLLDGRDIVVPGYDPTILTDVGADMECYKVSSLHHTLLTLPSSMWELVHVDGIIVA</sequence>
<comment type="caution">
    <text evidence="2">The sequence shown here is derived from an EMBL/GenBank/DDBJ whole genome shotgun (WGS) entry which is preliminary data.</text>
</comment>
<proteinExistence type="inferred from homology"/>
<accession>A0AAN7L2K6</accession>
<evidence type="ECO:0000313" key="3">
    <source>
        <dbReference type="Proteomes" id="UP001346149"/>
    </source>
</evidence>
<keyword evidence="3" id="KW-1185">Reference proteome</keyword>
<dbReference type="GO" id="GO:0006210">
    <property type="term" value="P:thymine catabolic process"/>
    <property type="evidence" value="ECO:0007669"/>
    <property type="project" value="TreeGrafter"/>
</dbReference>
<comment type="similarity">
    <text evidence="1">Belongs to the aldehyde dehydrogenase family.</text>
</comment>
<dbReference type="PANTHER" id="PTHR43866:SF3">
    <property type="entry name" value="METHYLMALONATE-SEMIALDEHYDE DEHYDROGENASE [ACYLATING], MITOCHONDRIAL"/>
    <property type="match status" value="1"/>
</dbReference>
<dbReference type="EMBL" id="JAXQNO010000018">
    <property type="protein sequence ID" value="KAK4776264.1"/>
    <property type="molecule type" value="Genomic_DNA"/>
</dbReference>
<evidence type="ECO:0000256" key="1">
    <source>
        <dbReference type="ARBA" id="ARBA00009986"/>
    </source>
</evidence>
<dbReference type="Proteomes" id="UP001346149">
    <property type="component" value="Unassembled WGS sequence"/>
</dbReference>
<dbReference type="GO" id="GO:0004491">
    <property type="term" value="F:methylmalonate-semialdehyde dehydrogenase (acylating, NAD) activity"/>
    <property type="evidence" value="ECO:0007669"/>
    <property type="project" value="InterPro"/>
</dbReference>
<dbReference type="AlphaFoldDB" id="A0AAN7L2K6"/>
<protein>
    <submittedName>
        <fullName evidence="2">Uncharacterized protein</fullName>
    </submittedName>
</protein>
<dbReference type="PANTHER" id="PTHR43866">
    <property type="entry name" value="MALONATE-SEMIALDEHYDE DEHYDROGENASE"/>
    <property type="match status" value="1"/>
</dbReference>
<dbReference type="InterPro" id="IPR016161">
    <property type="entry name" value="Ald_DH/histidinol_DH"/>
</dbReference>
<organism evidence="2 3">
    <name type="scientific">Trapa natans</name>
    <name type="common">Water chestnut</name>
    <dbReference type="NCBI Taxonomy" id="22666"/>
    <lineage>
        <taxon>Eukaryota</taxon>
        <taxon>Viridiplantae</taxon>
        <taxon>Streptophyta</taxon>
        <taxon>Embryophyta</taxon>
        <taxon>Tracheophyta</taxon>
        <taxon>Spermatophyta</taxon>
        <taxon>Magnoliopsida</taxon>
        <taxon>eudicotyledons</taxon>
        <taxon>Gunneridae</taxon>
        <taxon>Pentapetalae</taxon>
        <taxon>rosids</taxon>
        <taxon>malvids</taxon>
        <taxon>Myrtales</taxon>
        <taxon>Lythraceae</taxon>
        <taxon>Trapa</taxon>
    </lineage>
</organism>
<dbReference type="GO" id="GO:0005739">
    <property type="term" value="C:mitochondrion"/>
    <property type="evidence" value="ECO:0007669"/>
    <property type="project" value="TreeGrafter"/>
</dbReference>
<dbReference type="SUPFAM" id="SSF53720">
    <property type="entry name" value="ALDH-like"/>
    <property type="match status" value="1"/>
</dbReference>
<reference evidence="2 3" key="1">
    <citation type="journal article" date="2023" name="Hortic Res">
        <title>Pangenome of water caltrop reveals structural variations and asymmetric subgenome divergence after allopolyploidization.</title>
        <authorList>
            <person name="Zhang X."/>
            <person name="Chen Y."/>
            <person name="Wang L."/>
            <person name="Yuan Y."/>
            <person name="Fang M."/>
            <person name="Shi L."/>
            <person name="Lu R."/>
            <person name="Comes H.P."/>
            <person name="Ma Y."/>
            <person name="Chen Y."/>
            <person name="Huang G."/>
            <person name="Zhou Y."/>
            <person name="Zheng Z."/>
            <person name="Qiu Y."/>
        </authorList>
    </citation>
    <scope>NUCLEOTIDE SEQUENCE [LARGE SCALE GENOMIC DNA]</scope>
    <source>
        <strain evidence="2">F231</strain>
    </source>
</reference>
<dbReference type="InterPro" id="IPR016163">
    <property type="entry name" value="Ald_DH_C"/>
</dbReference>